<reference evidence="1 2" key="1">
    <citation type="submission" date="2019-08" db="EMBL/GenBank/DDBJ databases">
        <title>Whole genome of Aphis craccivora.</title>
        <authorList>
            <person name="Voronova N.V."/>
            <person name="Shulinski R.S."/>
            <person name="Bandarenka Y.V."/>
            <person name="Zhorov D.G."/>
            <person name="Warner D."/>
        </authorList>
    </citation>
    <scope>NUCLEOTIDE SEQUENCE [LARGE SCALE GENOMIC DNA]</scope>
    <source>
        <strain evidence="1">180601</strain>
        <tissue evidence="1">Whole Body</tissue>
    </source>
</reference>
<evidence type="ECO:0000313" key="2">
    <source>
        <dbReference type="Proteomes" id="UP000478052"/>
    </source>
</evidence>
<dbReference type="EMBL" id="VUJU01013927">
    <property type="protein sequence ID" value="KAF0703359.1"/>
    <property type="molecule type" value="Genomic_DNA"/>
</dbReference>
<dbReference type="Proteomes" id="UP000478052">
    <property type="component" value="Unassembled WGS sequence"/>
</dbReference>
<keyword evidence="2" id="KW-1185">Reference proteome</keyword>
<organism evidence="1 2">
    <name type="scientific">Aphis craccivora</name>
    <name type="common">Cowpea aphid</name>
    <dbReference type="NCBI Taxonomy" id="307492"/>
    <lineage>
        <taxon>Eukaryota</taxon>
        <taxon>Metazoa</taxon>
        <taxon>Ecdysozoa</taxon>
        <taxon>Arthropoda</taxon>
        <taxon>Hexapoda</taxon>
        <taxon>Insecta</taxon>
        <taxon>Pterygota</taxon>
        <taxon>Neoptera</taxon>
        <taxon>Paraneoptera</taxon>
        <taxon>Hemiptera</taxon>
        <taxon>Sternorrhyncha</taxon>
        <taxon>Aphidomorpha</taxon>
        <taxon>Aphidoidea</taxon>
        <taxon>Aphididae</taxon>
        <taxon>Aphidini</taxon>
        <taxon>Aphis</taxon>
        <taxon>Aphis</taxon>
    </lineage>
</organism>
<dbReference type="AlphaFoldDB" id="A0A6G0VNT0"/>
<comment type="caution">
    <text evidence="1">The sequence shown here is derived from an EMBL/GenBank/DDBJ whole genome shotgun (WGS) entry which is preliminary data.</text>
</comment>
<accession>A0A6G0VNT0</accession>
<proteinExistence type="predicted"/>
<protein>
    <submittedName>
        <fullName evidence="1">Uncharacterized protein</fullName>
    </submittedName>
</protein>
<dbReference type="OrthoDB" id="6587128at2759"/>
<evidence type="ECO:0000313" key="1">
    <source>
        <dbReference type="EMBL" id="KAF0703359.1"/>
    </source>
</evidence>
<name>A0A6G0VNT0_APHCR</name>
<sequence length="89" mass="10801">MKSNLNKIQSYQNITLRQLTNAPPYISNLTLHNDLHVKTIEEESVIYYKRFFSRLVNHINPLIRNLNTLTLPDNPRRRLKRRWCRDRLL</sequence>
<gene>
    <name evidence="1" type="ORF">FWK35_00032632</name>
</gene>
<feature type="non-terminal residue" evidence="1">
    <location>
        <position position="89"/>
    </location>
</feature>